<dbReference type="InterPro" id="IPR036872">
    <property type="entry name" value="CH_dom_sf"/>
</dbReference>
<dbReference type="OrthoDB" id="1544432at2759"/>
<feature type="non-terminal residue" evidence="1">
    <location>
        <position position="71"/>
    </location>
</feature>
<sequence length="71" mass="8066">MDVLLQQIAEASNFRASNPVSRISLAETPHLLELFEPAEQTLDLPPESILLRWVNSIIKKTGKIHEIKNFN</sequence>
<comment type="caution">
    <text evidence="1">The sequence shown here is derived from an EMBL/GenBank/DDBJ whole genome shotgun (WGS) entry which is preliminary data.</text>
</comment>
<evidence type="ECO:0000313" key="2">
    <source>
        <dbReference type="Proteomes" id="UP000324800"/>
    </source>
</evidence>
<dbReference type="Proteomes" id="UP000324800">
    <property type="component" value="Unassembled WGS sequence"/>
</dbReference>
<evidence type="ECO:0000313" key="1">
    <source>
        <dbReference type="EMBL" id="KAA6325253.1"/>
    </source>
</evidence>
<name>A0A5J4QXI4_9EUKA</name>
<accession>A0A5J4QXI4</accession>
<gene>
    <name evidence="1" type="ORF">EZS28_054091</name>
</gene>
<dbReference type="Gene3D" id="1.10.418.10">
    <property type="entry name" value="Calponin-like domain"/>
    <property type="match status" value="1"/>
</dbReference>
<reference evidence="1 2" key="1">
    <citation type="submission" date="2019-03" db="EMBL/GenBank/DDBJ databases">
        <title>Single cell metagenomics reveals metabolic interactions within the superorganism composed of flagellate Streblomastix strix and complex community of Bacteroidetes bacteria on its surface.</title>
        <authorList>
            <person name="Treitli S.C."/>
            <person name="Kolisko M."/>
            <person name="Husnik F."/>
            <person name="Keeling P."/>
            <person name="Hampl V."/>
        </authorList>
    </citation>
    <scope>NUCLEOTIDE SEQUENCE [LARGE SCALE GENOMIC DNA]</scope>
    <source>
        <strain evidence="1">ST1C</strain>
    </source>
</reference>
<proteinExistence type="predicted"/>
<organism evidence="1 2">
    <name type="scientific">Streblomastix strix</name>
    <dbReference type="NCBI Taxonomy" id="222440"/>
    <lineage>
        <taxon>Eukaryota</taxon>
        <taxon>Metamonada</taxon>
        <taxon>Preaxostyla</taxon>
        <taxon>Oxymonadida</taxon>
        <taxon>Streblomastigidae</taxon>
        <taxon>Streblomastix</taxon>
    </lineage>
</organism>
<evidence type="ECO:0008006" key="3">
    <source>
        <dbReference type="Google" id="ProtNLM"/>
    </source>
</evidence>
<dbReference type="SUPFAM" id="SSF47576">
    <property type="entry name" value="Calponin-homology domain, CH-domain"/>
    <property type="match status" value="1"/>
</dbReference>
<dbReference type="EMBL" id="SNRW01044167">
    <property type="protein sequence ID" value="KAA6325253.1"/>
    <property type="molecule type" value="Genomic_DNA"/>
</dbReference>
<dbReference type="AlphaFoldDB" id="A0A5J4QXI4"/>
<protein>
    <recommendedName>
        <fullName evidence="3">Calponin-homology (CH) domain-containing protein</fullName>
    </recommendedName>
</protein>